<organism evidence="1 2">
    <name type="scientific">Aspergillus niger ATCC 13496</name>
    <dbReference type="NCBI Taxonomy" id="1353008"/>
    <lineage>
        <taxon>Eukaryota</taxon>
        <taxon>Fungi</taxon>
        <taxon>Dikarya</taxon>
        <taxon>Ascomycota</taxon>
        <taxon>Pezizomycotina</taxon>
        <taxon>Eurotiomycetes</taxon>
        <taxon>Eurotiomycetidae</taxon>
        <taxon>Eurotiales</taxon>
        <taxon>Aspergillaceae</taxon>
        <taxon>Aspergillus</taxon>
        <taxon>Aspergillus subgen. Circumdati</taxon>
    </lineage>
</organism>
<protein>
    <submittedName>
        <fullName evidence="1">Uncharacterized protein</fullName>
    </submittedName>
</protein>
<reference evidence="1 2" key="1">
    <citation type="submission" date="2018-07" db="EMBL/GenBank/DDBJ databases">
        <title>Section-level genome sequencing of Aspergillus section Nigri to investigate inter- and intra-species variation.</title>
        <authorList>
            <consortium name="DOE Joint Genome Institute"/>
            <person name="Vesth T.C."/>
            <person name="Nybo J.L."/>
            <person name="Theobald S."/>
            <person name="Frisvad J.C."/>
            <person name="Larsen T.O."/>
            <person name="Nielsen K.F."/>
            <person name="Hoof J.B."/>
            <person name="Brandl J."/>
            <person name="Salamov A."/>
            <person name="Riley R."/>
            <person name="Gladden J.M."/>
            <person name="Phatale P."/>
            <person name="Nielsen M.T."/>
            <person name="Lyhne E.K."/>
            <person name="Kogle M.E."/>
            <person name="Strasser K."/>
            <person name="McDonnell E."/>
            <person name="Barry K."/>
            <person name="Clum A."/>
            <person name="Chen C."/>
            <person name="Nolan M."/>
            <person name="Sandor L."/>
            <person name="Kuo A."/>
            <person name="Lipzen A."/>
            <person name="Hainaut M."/>
            <person name="Drula E."/>
            <person name="Tsang A."/>
            <person name="Magnuson J.K."/>
            <person name="Henrissat B."/>
            <person name="Wiebenga A."/>
            <person name="Simmons B.A."/>
            <person name="Makela M.R."/>
            <person name="De vries R.P."/>
            <person name="Grigoriev I.V."/>
            <person name="Mortensen U.H."/>
            <person name="Baker S.E."/>
            <person name="Andersen M.R."/>
        </authorList>
    </citation>
    <scope>NUCLEOTIDE SEQUENCE [LARGE SCALE GENOMIC DNA]</scope>
    <source>
        <strain evidence="1 2">ATCC 13496</strain>
    </source>
</reference>
<sequence length="165" mass="18310">MWCDIHPTYPFLSNSLSACLPAIAVRFGSCIIACAPMGTVWTMGVGYVSGCNGYSDREGRRKVGGWVEGKGYTRLIKLTEEGKEMPRVRERERGRPGKWKKQEKKLVFVIVVADSQFDSTLIVLYLEVTIAFAPHSKQHAGLAQGWEFGRSTYLGPLPAPILDTT</sequence>
<dbReference type="VEuPathDB" id="FungiDB:M747DRAFT_335917"/>
<accession>A0A370BM38</accession>
<dbReference type="Proteomes" id="UP000253845">
    <property type="component" value="Unassembled WGS sequence"/>
</dbReference>
<proteinExistence type="predicted"/>
<dbReference type="AlphaFoldDB" id="A0A370BM38"/>
<gene>
    <name evidence="1" type="ORF">M747DRAFT_335917</name>
</gene>
<evidence type="ECO:0000313" key="1">
    <source>
        <dbReference type="EMBL" id="RDH14402.1"/>
    </source>
</evidence>
<dbReference type="EMBL" id="KZ851968">
    <property type="protein sequence ID" value="RDH14402.1"/>
    <property type="molecule type" value="Genomic_DNA"/>
</dbReference>
<name>A0A370BM38_ASPNG</name>
<evidence type="ECO:0000313" key="2">
    <source>
        <dbReference type="Proteomes" id="UP000253845"/>
    </source>
</evidence>